<feature type="transmembrane region" description="Helical" evidence="1">
    <location>
        <begin position="75"/>
        <end position="95"/>
    </location>
</feature>
<feature type="transmembrane region" description="Helical" evidence="1">
    <location>
        <begin position="122"/>
        <end position="151"/>
    </location>
</feature>
<feature type="transmembrane region" description="Helical" evidence="1">
    <location>
        <begin position="163"/>
        <end position="184"/>
    </location>
</feature>
<dbReference type="Proteomes" id="UP000186132">
    <property type="component" value="Unassembled WGS sequence"/>
</dbReference>
<dbReference type="STRING" id="1206085.SAMN05443575_1538"/>
<keyword evidence="1" id="KW-0812">Transmembrane</keyword>
<evidence type="ECO:0000313" key="3">
    <source>
        <dbReference type="Proteomes" id="UP000186132"/>
    </source>
</evidence>
<keyword evidence="1" id="KW-0472">Membrane</keyword>
<dbReference type="AlphaFoldDB" id="A0A1M5HJ31"/>
<feature type="transmembrane region" description="Helical" evidence="1">
    <location>
        <begin position="45"/>
        <end position="63"/>
    </location>
</feature>
<name>A0A1M5HJ31_9ACTN</name>
<feature type="transmembrane region" description="Helical" evidence="1">
    <location>
        <begin position="232"/>
        <end position="253"/>
    </location>
</feature>
<feature type="transmembrane region" description="Helical" evidence="1">
    <location>
        <begin position="191"/>
        <end position="212"/>
    </location>
</feature>
<organism evidence="2 3">
    <name type="scientific">Jatrophihabitans endophyticus</name>
    <dbReference type="NCBI Taxonomy" id="1206085"/>
    <lineage>
        <taxon>Bacteria</taxon>
        <taxon>Bacillati</taxon>
        <taxon>Actinomycetota</taxon>
        <taxon>Actinomycetes</taxon>
        <taxon>Jatrophihabitantales</taxon>
        <taxon>Jatrophihabitantaceae</taxon>
        <taxon>Jatrophihabitans</taxon>
    </lineage>
</organism>
<evidence type="ECO:0000313" key="2">
    <source>
        <dbReference type="EMBL" id="SHG15979.1"/>
    </source>
</evidence>
<evidence type="ECO:0000256" key="1">
    <source>
        <dbReference type="SAM" id="Phobius"/>
    </source>
</evidence>
<evidence type="ECO:0008006" key="4">
    <source>
        <dbReference type="Google" id="ProtNLM"/>
    </source>
</evidence>
<accession>A0A1M5HJ31</accession>
<gene>
    <name evidence="2" type="ORF">SAMN05443575_1538</name>
</gene>
<protein>
    <recommendedName>
        <fullName evidence="4">ABC-2 family transporter protein</fullName>
    </recommendedName>
</protein>
<proteinExistence type="predicted"/>
<dbReference type="RefSeq" id="WP_073388237.1">
    <property type="nucleotide sequence ID" value="NZ_FQVU01000002.1"/>
</dbReference>
<keyword evidence="1" id="KW-1133">Transmembrane helix</keyword>
<dbReference type="OrthoDB" id="3822725at2"/>
<dbReference type="EMBL" id="FQVU01000002">
    <property type="protein sequence ID" value="SHG15979.1"/>
    <property type="molecule type" value="Genomic_DNA"/>
</dbReference>
<reference evidence="2 3" key="1">
    <citation type="submission" date="2016-11" db="EMBL/GenBank/DDBJ databases">
        <authorList>
            <person name="Jaros S."/>
            <person name="Januszkiewicz K."/>
            <person name="Wedrychowicz H."/>
        </authorList>
    </citation>
    <scope>NUCLEOTIDE SEQUENCE [LARGE SCALE GENOMIC DNA]</scope>
    <source>
        <strain evidence="2 3">DSM 45627</strain>
    </source>
</reference>
<keyword evidence="3" id="KW-1185">Reference proteome</keyword>
<sequence length="261" mass="27461">MTATSAPTDSRPAAAPMPPASAPIPFARLLRVEWGKATDTRSARWLLGITALATALLMLVPLIDRQGNDQTFAAYLQFAAFGIGTLLPVVSILTLTTEWTQRTVLTTFVQVPRRSRVISAKVVVSVLIAFAAIAYGVVVTTVALSIAAATGRDVGLGLGAADLVGYALFVLVNIGMGVAFGALLHNTAAAVVLFYVLPTAFGILGDAVAPVGRWLDTNTTFNWLVEGDFGGHVPNILVSVLVWLVVPLALGLVRTARREIT</sequence>